<dbReference type="InterPro" id="IPR038765">
    <property type="entry name" value="Papain-like_cys_pep_sf"/>
</dbReference>
<feature type="chain" id="PRO_5028163031" evidence="3">
    <location>
        <begin position="19"/>
        <end position="276"/>
    </location>
</feature>
<comment type="similarity">
    <text evidence="1">Belongs to the peptidase C1 family.</text>
</comment>
<dbReference type="Proteomes" id="UP000515159">
    <property type="component" value="Chromosome 1"/>
</dbReference>
<dbReference type="Pfam" id="PF08246">
    <property type="entry name" value="Inhibitor_I29"/>
    <property type="match status" value="1"/>
</dbReference>
<dbReference type="Pfam" id="PF00112">
    <property type="entry name" value="Peptidase_C1"/>
    <property type="match status" value="1"/>
</dbReference>
<keyword evidence="3" id="KW-0732">Signal</keyword>
<feature type="signal peptide" evidence="3">
    <location>
        <begin position="1"/>
        <end position="18"/>
    </location>
</feature>
<dbReference type="SUPFAM" id="SSF54001">
    <property type="entry name" value="Cysteine proteinases"/>
    <property type="match status" value="1"/>
</dbReference>
<dbReference type="PROSITE" id="PS00639">
    <property type="entry name" value="THIOL_PROTEASE_HIS"/>
    <property type="match status" value="1"/>
</dbReference>
<evidence type="ECO:0000313" key="7">
    <source>
        <dbReference type="RefSeq" id="XP_033798408.1"/>
    </source>
</evidence>
<dbReference type="SMART" id="SM00848">
    <property type="entry name" value="Inhibitor_I29"/>
    <property type="match status" value="1"/>
</dbReference>
<evidence type="ECO:0000256" key="1">
    <source>
        <dbReference type="ARBA" id="ARBA00008455"/>
    </source>
</evidence>
<dbReference type="Gene3D" id="3.90.70.10">
    <property type="entry name" value="Cysteine proteinases"/>
    <property type="match status" value="2"/>
</dbReference>
<accession>A0A6P8RB92</accession>
<proteinExistence type="inferred from homology"/>
<dbReference type="AlphaFoldDB" id="A0A6P8RB92"/>
<dbReference type="SMART" id="SM00645">
    <property type="entry name" value="Pept_C1"/>
    <property type="match status" value="1"/>
</dbReference>
<evidence type="ECO:0000259" key="4">
    <source>
        <dbReference type="SMART" id="SM00645"/>
    </source>
</evidence>
<gene>
    <name evidence="7" type="primary">CTSO</name>
</gene>
<keyword evidence="2" id="KW-1015">Disulfide bond</keyword>
<dbReference type="GeneID" id="117359062"/>
<organism evidence="6 7">
    <name type="scientific">Geotrypetes seraphini</name>
    <name type="common">Gaboon caecilian</name>
    <name type="synonym">Caecilia seraphini</name>
    <dbReference type="NCBI Taxonomy" id="260995"/>
    <lineage>
        <taxon>Eukaryota</taxon>
        <taxon>Metazoa</taxon>
        <taxon>Chordata</taxon>
        <taxon>Craniata</taxon>
        <taxon>Vertebrata</taxon>
        <taxon>Euteleostomi</taxon>
        <taxon>Amphibia</taxon>
        <taxon>Gymnophiona</taxon>
        <taxon>Geotrypetes</taxon>
    </lineage>
</organism>
<dbReference type="PROSITE" id="PS00640">
    <property type="entry name" value="THIOL_PROTEASE_ASN"/>
    <property type="match status" value="1"/>
</dbReference>
<dbReference type="RefSeq" id="XP_033798408.1">
    <property type="nucleotide sequence ID" value="XM_033942517.1"/>
</dbReference>
<reference evidence="7" key="1">
    <citation type="submission" date="2025-08" db="UniProtKB">
        <authorList>
            <consortium name="RefSeq"/>
        </authorList>
    </citation>
    <scope>IDENTIFICATION</scope>
</reference>
<dbReference type="PANTHER" id="PTHR12411">
    <property type="entry name" value="CYSTEINE PROTEASE FAMILY C1-RELATED"/>
    <property type="match status" value="1"/>
</dbReference>
<keyword evidence="6" id="KW-1185">Reference proteome</keyword>
<dbReference type="InterPro" id="IPR000668">
    <property type="entry name" value="Peptidase_C1A_C"/>
</dbReference>
<evidence type="ECO:0000313" key="6">
    <source>
        <dbReference type="Proteomes" id="UP000515159"/>
    </source>
</evidence>
<sequence>MLLFGLSVFVLFCLSAWAAPGNNTEEAGSPFLHFLTRYGRRYSPGSLEFQKREHFFQESIRRHEYLNSPVLAPYENNSAIYGINRFSDLSPEEFKAIYLQSKAVELPKYVTTSAKEAILPARFDWRDKNLVTPVRNQLSTRVKLVRASEYEFKAQTGICHYFPSSDFGVSIRDYKAYNFSDIEEEMMTQLINLGPLAATVDAVSWQDYLGGIIQYHCSSGEANHAVLITGFDRTGDIPYWIVKNSWGSTWGIDGYVHIKIGQNVCGIADTVSAARV</sequence>
<dbReference type="InterPro" id="IPR025660">
    <property type="entry name" value="Pept_his_AS"/>
</dbReference>
<dbReference type="CTD" id="1519"/>
<dbReference type="GO" id="GO:0006508">
    <property type="term" value="P:proteolysis"/>
    <property type="evidence" value="ECO:0007669"/>
    <property type="project" value="InterPro"/>
</dbReference>
<evidence type="ECO:0000256" key="3">
    <source>
        <dbReference type="SAM" id="SignalP"/>
    </source>
</evidence>
<dbReference type="InterPro" id="IPR025661">
    <property type="entry name" value="Pept_asp_AS"/>
</dbReference>
<feature type="domain" description="Peptidase C1A papain C-terminal" evidence="4">
    <location>
        <begin position="119"/>
        <end position="275"/>
    </location>
</feature>
<dbReference type="InterPro" id="IPR013201">
    <property type="entry name" value="Prot_inhib_I29"/>
</dbReference>
<dbReference type="InterPro" id="IPR039417">
    <property type="entry name" value="Peptidase_C1A_papain-like"/>
</dbReference>
<feature type="domain" description="Cathepsin propeptide inhibitor" evidence="5">
    <location>
        <begin position="31"/>
        <end position="94"/>
    </location>
</feature>
<dbReference type="CDD" id="cd02248">
    <property type="entry name" value="Peptidase_C1A"/>
    <property type="match status" value="1"/>
</dbReference>
<dbReference type="GO" id="GO:0008234">
    <property type="term" value="F:cysteine-type peptidase activity"/>
    <property type="evidence" value="ECO:0007669"/>
    <property type="project" value="InterPro"/>
</dbReference>
<name>A0A6P8RB92_GEOSA</name>
<protein>
    <submittedName>
        <fullName evidence="7">Cathepsin O isoform X2</fullName>
    </submittedName>
</protein>
<evidence type="ECO:0000259" key="5">
    <source>
        <dbReference type="SMART" id="SM00848"/>
    </source>
</evidence>
<dbReference type="InterPro" id="IPR013128">
    <property type="entry name" value="Peptidase_C1A"/>
</dbReference>
<evidence type="ECO:0000256" key="2">
    <source>
        <dbReference type="ARBA" id="ARBA00023157"/>
    </source>
</evidence>